<evidence type="ECO:0000256" key="8">
    <source>
        <dbReference type="SAM" id="SignalP"/>
    </source>
</evidence>
<reference evidence="9" key="2">
    <citation type="submission" date="2023-06" db="EMBL/GenBank/DDBJ databases">
        <authorList>
            <consortium name="Lawrence Berkeley National Laboratory"/>
            <person name="Haridas S."/>
            <person name="Hensen N."/>
            <person name="Bonometti L."/>
            <person name="Westerberg I."/>
            <person name="Brannstrom I.O."/>
            <person name="Guillou S."/>
            <person name="Cros-Aarteil S."/>
            <person name="Calhoun S."/>
            <person name="Kuo A."/>
            <person name="Mondo S."/>
            <person name="Pangilinan J."/>
            <person name="Riley R."/>
            <person name="Labutti K."/>
            <person name="Andreopoulos B."/>
            <person name="Lipzen A."/>
            <person name="Chen C."/>
            <person name="Yanf M."/>
            <person name="Daum C."/>
            <person name="Ng V."/>
            <person name="Clum A."/>
            <person name="Steindorff A."/>
            <person name="Ohm R."/>
            <person name="Martin F."/>
            <person name="Silar P."/>
            <person name="Natvig D."/>
            <person name="Lalanne C."/>
            <person name="Gautier V."/>
            <person name="Ament-Velasquez S.L."/>
            <person name="Kruys A."/>
            <person name="Hutchinson M.I."/>
            <person name="Powell A.J."/>
            <person name="Barry K."/>
            <person name="Miller A.N."/>
            <person name="Grigoriev I.V."/>
            <person name="Debuchy R."/>
            <person name="Gladieux P."/>
            <person name="Thoren M.H."/>
            <person name="Johannesson H."/>
        </authorList>
    </citation>
    <scope>NUCLEOTIDE SEQUENCE</scope>
    <source>
        <strain evidence="9">CBS 314.62</strain>
    </source>
</reference>
<protein>
    <recommendedName>
        <fullName evidence="4">protein disulfide-isomerase</fullName>
        <ecNumber evidence="4">5.3.4.1</ecNumber>
    </recommendedName>
</protein>
<dbReference type="EMBL" id="JAULSO010000001">
    <property type="protein sequence ID" value="KAK3692382.1"/>
    <property type="molecule type" value="Genomic_DNA"/>
</dbReference>
<keyword evidence="7" id="KW-0676">Redox-active center</keyword>
<proteinExistence type="inferred from homology"/>
<evidence type="ECO:0000313" key="10">
    <source>
        <dbReference type="Proteomes" id="UP001270362"/>
    </source>
</evidence>
<dbReference type="SUPFAM" id="SSF52833">
    <property type="entry name" value="Thioredoxin-like"/>
    <property type="match status" value="3"/>
</dbReference>
<dbReference type="Gene3D" id="3.40.30.10">
    <property type="entry name" value="Glutaredoxin"/>
    <property type="match status" value="3"/>
</dbReference>
<evidence type="ECO:0000256" key="7">
    <source>
        <dbReference type="ARBA" id="ARBA00023284"/>
    </source>
</evidence>
<dbReference type="EC" id="5.3.4.1" evidence="4"/>
<evidence type="ECO:0000256" key="5">
    <source>
        <dbReference type="ARBA" id="ARBA00022824"/>
    </source>
</evidence>
<dbReference type="GO" id="GO:0005788">
    <property type="term" value="C:endoplasmic reticulum lumen"/>
    <property type="evidence" value="ECO:0007669"/>
    <property type="project" value="UniProtKB-SubCell"/>
</dbReference>
<feature type="chain" id="PRO_5042235409" description="protein disulfide-isomerase" evidence="8">
    <location>
        <begin position="29"/>
        <end position="397"/>
    </location>
</feature>
<dbReference type="GO" id="GO:0034976">
    <property type="term" value="P:response to endoplasmic reticulum stress"/>
    <property type="evidence" value="ECO:0007669"/>
    <property type="project" value="TreeGrafter"/>
</dbReference>
<evidence type="ECO:0000313" key="9">
    <source>
        <dbReference type="EMBL" id="KAK3692382.1"/>
    </source>
</evidence>
<gene>
    <name evidence="9" type="ORF">B0T22DRAFT_12067</name>
</gene>
<dbReference type="CDD" id="cd02981">
    <property type="entry name" value="PDI_b_family"/>
    <property type="match status" value="1"/>
</dbReference>
<comment type="caution">
    <text evidence="9">The sequence shown here is derived from an EMBL/GenBank/DDBJ whole genome shotgun (WGS) entry which is preliminary data.</text>
</comment>
<keyword evidence="10" id="KW-1185">Reference proteome</keyword>
<evidence type="ECO:0000256" key="1">
    <source>
        <dbReference type="ARBA" id="ARBA00001182"/>
    </source>
</evidence>
<accession>A0AAE1CFA7</accession>
<name>A0AAE1CFA7_9PEZI</name>
<dbReference type="CDD" id="cd02961">
    <property type="entry name" value="PDI_a_family"/>
    <property type="match status" value="1"/>
</dbReference>
<organism evidence="9 10">
    <name type="scientific">Podospora appendiculata</name>
    <dbReference type="NCBI Taxonomy" id="314037"/>
    <lineage>
        <taxon>Eukaryota</taxon>
        <taxon>Fungi</taxon>
        <taxon>Dikarya</taxon>
        <taxon>Ascomycota</taxon>
        <taxon>Pezizomycotina</taxon>
        <taxon>Sordariomycetes</taxon>
        <taxon>Sordariomycetidae</taxon>
        <taxon>Sordariales</taxon>
        <taxon>Podosporaceae</taxon>
        <taxon>Podospora</taxon>
    </lineage>
</organism>
<evidence type="ECO:0000256" key="6">
    <source>
        <dbReference type="ARBA" id="ARBA00023235"/>
    </source>
</evidence>
<dbReference type="Pfam" id="PF13848">
    <property type="entry name" value="Thioredoxin_6"/>
    <property type="match status" value="1"/>
</dbReference>
<dbReference type="PANTHER" id="PTHR18929">
    <property type="entry name" value="PROTEIN DISULFIDE ISOMERASE"/>
    <property type="match status" value="1"/>
</dbReference>
<dbReference type="Proteomes" id="UP001270362">
    <property type="component" value="Unassembled WGS sequence"/>
</dbReference>
<dbReference type="InterPro" id="IPR036249">
    <property type="entry name" value="Thioredoxin-like_sf"/>
</dbReference>
<comment type="similarity">
    <text evidence="3">Belongs to the protein disulfide isomerase family.</text>
</comment>
<keyword evidence="5" id="KW-0256">Endoplasmic reticulum</keyword>
<comment type="catalytic activity">
    <reaction evidence="1">
        <text>Catalyzes the rearrangement of -S-S- bonds in proteins.</text>
        <dbReference type="EC" id="5.3.4.1"/>
    </reaction>
</comment>
<dbReference type="CDD" id="cd02982">
    <property type="entry name" value="PDI_b'_family"/>
    <property type="match status" value="1"/>
</dbReference>
<dbReference type="GO" id="GO:0003756">
    <property type="term" value="F:protein disulfide isomerase activity"/>
    <property type="evidence" value="ECO:0007669"/>
    <property type="project" value="UniProtKB-EC"/>
</dbReference>
<dbReference type="GO" id="GO:0006457">
    <property type="term" value="P:protein folding"/>
    <property type="evidence" value="ECO:0007669"/>
    <property type="project" value="TreeGrafter"/>
</dbReference>
<keyword evidence="6" id="KW-0413">Isomerase</keyword>
<evidence type="ECO:0000256" key="4">
    <source>
        <dbReference type="ARBA" id="ARBA00012723"/>
    </source>
</evidence>
<evidence type="ECO:0000256" key="2">
    <source>
        <dbReference type="ARBA" id="ARBA00004319"/>
    </source>
</evidence>
<evidence type="ECO:0000256" key="3">
    <source>
        <dbReference type="ARBA" id="ARBA00006347"/>
    </source>
</evidence>
<comment type="subcellular location">
    <subcellularLocation>
        <location evidence="2">Endoplasmic reticulum lumen</location>
    </subcellularLocation>
</comment>
<sequence>MASASVVGGSFCRLLSTIVWCCLLGALAVSGWEHVSESGLVQALAEHEFVLVAFISQNDPRSAALEPEWLSATAAEDQEQHLISIDCVSSEAACRRFGAGTAAASIQLFRRGHPVAVYQGARRAEALLSFLARRKRPIVVDIHTPDELSALKTADETVFVAFLGPDADDSASAGAFSELAARYRDEFTFGRVADGSVVEAGGVGKTPTVVCYRTVDGETLTFSALHEPRKLDAWVQDVSRLVLGDLTGWNRQRLLDRGWPMVYLFASTATQRSELQTALRRFAQSYYDSLTCVLVDPVEFPELVEQMGLARDISFPAGAVHQLSKDRIYPYPRGRAFTSRSVQQWGLDVYQGRVKPWTPPGVTTVYEDLAPTMVATRRVSIRSFPGLKVKVAGHGEL</sequence>
<feature type="signal peptide" evidence="8">
    <location>
        <begin position="1"/>
        <end position="28"/>
    </location>
</feature>
<dbReference type="PANTHER" id="PTHR18929:SF132">
    <property type="entry name" value="PROTEIN DISULFIDE-ISOMERASE A3"/>
    <property type="match status" value="1"/>
</dbReference>
<dbReference type="AlphaFoldDB" id="A0AAE1CFA7"/>
<reference evidence="9" key="1">
    <citation type="journal article" date="2023" name="Mol. Phylogenet. Evol.">
        <title>Genome-scale phylogeny and comparative genomics of the fungal order Sordariales.</title>
        <authorList>
            <person name="Hensen N."/>
            <person name="Bonometti L."/>
            <person name="Westerberg I."/>
            <person name="Brannstrom I.O."/>
            <person name="Guillou S."/>
            <person name="Cros-Aarteil S."/>
            <person name="Calhoun S."/>
            <person name="Haridas S."/>
            <person name="Kuo A."/>
            <person name="Mondo S."/>
            <person name="Pangilinan J."/>
            <person name="Riley R."/>
            <person name="LaButti K."/>
            <person name="Andreopoulos B."/>
            <person name="Lipzen A."/>
            <person name="Chen C."/>
            <person name="Yan M."/>
            <person name="Daum C."/>
            <person name="Ng V."/>
            <person name="Clum A."/>
            <person name="Steindorff A."/>
            <person name="Ohm R.A."/>
            <person name="Martin F."/>
            <person name="Silar P."/>
            <person name="Natvig D.O."/>
            <person name="Lalanne C."/>
            <person name="Gautier V."/>
            <person name="Ament-Velasquez S.L."/>
            <person name="Kruys A."/>
            <person name="Hutchinson M.I."/>
            <person name="Powell A.J."/>
            <person name="Barry K."/>
            <person name="Miller A.N."/>
            <person name="Grigoriev I.V."/>
            <person name="Debuchy R."/>
            <person name="Gladieux P."/>
            <person name="Hiltunen Thoren M."/>
            <person name="Johannesson H."/>
        </authorList>
    </citation>
    <scope>NUCLEOTIDE SEQUENCE</scope>
    <source>
        <strain evidence="9">CBS 314.62</strain>
    </source>
</reference>
<keyword evidence="8" id="KW-0732">Signal</keyword>